<sequence>MLIILFLLHFVAIFEACIPTQQVVTSTICPVCGTIYQRNCVNSFGLACQSASAINAIPTLSGTTCSLTASCPTTNAFYYLTDGSEEYSHGDVKAHCDESDGIWYFESVGYTPVIPISNFICLV</sequence>
<keyword evidence="3" id="KW-1185">Reference proteome</keyword>
<name>A0A9P1IK25_9PELO</name>
<feature type="chain" id="PRO_5040503441" description="Fibrinogen C-terminal domain-containing protein" evidence="1">
    <location>
        <begin position="17"/>
        <end position="123"/>
    </location>
</feature>
<keyword evidence="1" id="KW-0732">Signal</keyword>
<evidence type="ECO:0008006" key="4">
    <source>
        <dbReference type="Google" id="ProtNLM"/>
    </source>
</evidence>
<dbReference type="EMBL" id="CANHGI010000004">
    <property type="protein sequence ID" value="CAI5447002.1"/>
    <property type="molecule type" value="Genomic_DNA"/>
</dbReference>
<feature type="signal peptide" evidence="1">
    <location>
        <begin position="1"/>
        <end position="16"/>
    </location>
</feature>
<evidence type="ECO:0000313" key="2">
    <source>
        <dbReference type="EMBL" id="CAI5447002.1"/>
    </source>
</evidence>
<protein>
    <recommendedName>
        <fullName evidence="4">Fibrinogen C-terminal domain-containing protein</fullName>
    </recommendedName>
</protein>
<comment type="caution">
    <text evidence="2">The sequence shown here is derived from an EMBL/GenBank/DDBJ whole genome shotgun (WGS) entry which is preliminary data.</text>
</comment>
<proteinExistence type="predicted"/>
<evidence type="ECO:0000313" key="3">
    <source>
        <dbReference type="Proteomes" id="UP001152747"/>
    </source>
</evidence>
<gene>
    <name evidence="2" type="ORF">CAMP_LOCUS9639</name>
</gene>
<reference evidence="2" key="1">
    <citation type="submission" date="2022-11" db="EMBL/GenBank/DDBJ databases">
        <authorList>
            <person name="Kikuchi T."/>
        </authorList>
    </citation>
    <scope>NUCLEOTIDE SEQUENCE</scope>
    <source>
        <strain evidence="2">PS1010</strain>
    </source>
</reference>
<dbReference type="Proteomes" id="UP001152747">
    <property type="component" value="Unassembled WGS sequence"/>
</dbReference>
<dbReference type="AlphaFoldDB" id="A0A9P1IK25"/>
<evidence type="ECO:0000256" key="1">
    <source>
        <dbReference type="SAM" id="SignalP"/>
    </source>
</evidence>
<accession>A0A9P1IK25</accession>
<organism evidence="2 3">
    <name type="scientific">Caenorhabditis angaria</name>
    <dbReference type="NCBI Taxonomy" id="860376"/>
    <lineage>
        <taxon>Eukaryota</taxon>
        <taxon>Metazoa</taxon>
        <taxon>Ecdysozoa</taxon>
        <taxon>Nematoda</taxon>
        <taxon>Chromadorea</taxon>
        <taxon>Rhabditida</taxon>
        <taxon>Rhabditina</taxon>
        <taxon>Rhabditomorpha</taxon>
        <taxon>Rhabditoidea</taxon>
        <taxon>Rhabditidae</taxon>
        <taxon>Peloderinae</taxon>
        <taxon>Caenorhabditis</taxon>
    </lineage>
</organism>